<dbReference type="Pfam" id="PF22494">
    <property type="entry name" value="choice_anch_I"/>
    <property type="match status" value="1"/>
</dbReference>
<dbReference type="InterPro" id="IPR011044">
    <property type="entry name" value="Quino_amine_DH_bsu"/>
</dbReference>
<comment type="caution">
    <text evidence="2">The sequence shown here is derived from an EMBL/GenBank/DDBJ whole genome shotgun (WGS) entry which is preliminary data.</text>
</comment>
<dbReference type="InterPro" id="IPR055188">
    <property type="entry name" value="Choice_anch_I"/>
</dbReference>
<gene>
    <name evidence="2" type="ORF">ABVT11_19295</name>
</gene>
<evidence type="ECO:0000313" key="3">
    <source>
        <dbReference type="Proteomes" id="UP001548590"/>
    </source>
</evidence>
<accession>A0ABV2CVN6</accession>
<dbReference type="Proteomes" id="UP001548590">
    <property type="component" value="Unassembled WGS sequence"/>
</dbReference>
<dbReference type="InterPro" id="IPR052956">
    <property type="entry name" value="Mesenchyme-surface_protein"/>
</dbReference>
<dbReference type="RefSeq" id="WP_345930175.1">
    <property type="nucleotide sequence ID" value="NZ_JBDIVF010000015.1"/>
</dbReference>
<dbReference type="Gene3D" id="2.130.10.10">
    <property type="entry name" value="YVTN repeat-like/Quinoprotein amine dehydrogenase"/>
    <property type="match status" value="1"/>
</dbReference>
<dbReference type="PROSITE" id="PS51257">
    <property type="entry name" value="PROKAR_LIPOPROTEIN"/>
    <property type="match status" value="1"/>
</dbReference>
<dbReference type="NCBIfam" id="NF038117">
    <property type="entry name" value="choice_anch_I"/>
    <property type="match status" value="1"/>
</dbReference>
<name>A0ABV2CVN6_9RHOO</name>
<keyword evidence="3" id="KW-1185">Reference proteome</keyword>
<reference evidence="2 3" key="1">
    <citation type="submission" date="2024-07" db="EMBL/GenBank/DDBJ databases">
        <title>Uliginosibacterium paludis KCTC:42655.</title>
        <authorList>
            <person name="Kim M.K."/>
        </authorList>
    </citation>
    <scope>NUCLEOTIDE SEQUENCE [LARGE SCALE GENOMIC DNA]</scope>
    <source>
        <strain evidence="2 3">KCTC 42655</strain>
    </source>
</reference>
<protein>
    <submittedName>
        <fullName evidence="2">Choice-of-anchor I family protein</fullName>
    </submittedName>
</protein>
<sequence>MSRHGGWGLCLVVAGILSACGGSDGSDPSPAGMSSAASSLASSASASSVASSAMSSTGSSASAASAASSMAASSASSAASSEATPVSLSLAKIGGYTHSGGASSAEITAFDPLSKRLFVINGALGTVDVLNLADPANPTLVSSIATSRFGSGLGGANSVAVKNGVVALAIEASPKTSPGIVALLRASDLVTLGTATVGALPDMLTFTPDGKTLLVANEGEPNSYGQSDSVDPEGSVSVISLGTLGASVSSVSLSVTDAGFTGFNSQIDTLRAAGVRIFGPNATVAQDLEPEYITVAADSSKAWITLQENNAIAELDLATKTITAIRSLGLKDHSLAGYGMDVSDEDGGTNTNSGTPAVKIRTVPVKGMYMPDAIASYVVDGVTYLVTANEGDARDYTGFAEEVRVRSWCSGGLSSALSSDSANDVKDSNLGRLKVTANYNGGSADLGKDASGVCSALYAFGGRSFSIWKTDASQVFDSGDQFEQKTAALSEANFNASNDNNTLDSRSPAKGPEPEGVVLAAFGTKTYAFIGLERIGGVMVYDISKPAAPVFVSYLNTRSGTSGDNGPEGLAIIRAADSPNGRPLLIVGNETSGTTAVYQINLAY</sequence>
<dbReference type="EMBL" id="JBEWLZ010000018">
    <property type="protein sequence ID" value="MET1491994.1"/>
    <property type="molecule type" value="Genomic_DNA"/>
</dbReference>
<organism evidence="2 3">
    <name type="scientific">Uliginosibacterium paludis</name>
    <dbReference type="NCBI Taxonomy" id="1615952"/>
    <lineage>
        <taxon>Bacteria</taxon>
        <taxon>Pseudomonadati</taxon>
        <taxon>Pseudomonadota</taxon>
        <taxon>Betaproteobacteria</taxon>
        <taxon>Rhodocyclales</taxon>
        <taxon>Zoogloeaceae</taxon>
        <taxon>Uliginosibacterium</taxon>
    </lineage>
</organism>
<dbReference type="SUPFAM" id="SSF50969">
    <property type="entry name" value="YVTN repeat-like/Quinoprotein amine dehydrogenase"/>
    <property type="match status" value="1"/>
</dbReference>
<evidence type="ECO:0000313" key="2">
    <source>
        <dbReference type="EMBL" id="MET1491994.1"/>
    </source>
</evidence>
<proteinExistence type="predicted"/>
<evidence type="ECO:0000259" key="1">
    <source>
        <dbReference type="Pfam" id="PF22494"/>
    </source>
</evidence>
<dbReference type="PANTHER" id="PTHR46928:SF1">
    <property type="entry name" value="MESENCHYME-SPECIFIC CELL SURFACE GLYCOPROTEIN"/>
    <property type="match status" value="1"/>
</dbReference>
<dbReference type="PANTHER" id="PTHR46928">
    <property type="entry name" value="MESENCHYME-SPECIFIC CELL SURFACE GLYCOPROTEIN"/>
    <property type="match status" value="1"/>
</dbReference>
<feature type="domain" description="Choice-of-anchor I" evidence="1">
    <location>
        <begin position="102"/>
        <end position="600"/>
    </location>
</feature>
<dbReference type="InterPro" id="IPR015943">
    <property type="entry name" value="WD40/YVTN_repeat-like_dom_sf"/>
</dbReference>